<dbReference type="PANTHER" id="PTHR17985:SF8">
    <property type="entry name" value="TRANSPORT AND GOLGI ORGANIZATION PROTEIN 2 HOMOLOG"/>
    <property type="match status" value="1"/>
</dbReference>
<name>A0ABY6KB75_9ARAC</name>
<organism evidence="1 2">
    <name type="scientific">Cordylochernes scorpioides</name>
    <dbReference type="NCBI Taxonomy" id="51811"/>
    <lineage>
        <taxon>Eukaryota</taxon>
        <taxon>Metazoa</taxon>
        <taxon>Ecdysozoa</taxon>
        <taxon>Arthropoda</taxon>
        <taxon>Chelicerata</taxon>
        <taxon>Arachnida</taxon>
        <taxon>Pseudoscorpiones</taxon>
        <taxon>Cheliferoidea</taxon>
        <taxon>Chernetidae</taxon>
        <taxon>Cordylochernes</taxon>
    </lineage>
</organism>
<dbReference type="PANTHER" id="PTHR17985">
    <property type="entry name" value="SER/THR-RICH PROTEIN T10 IN DGCR REGION"/>
    <property type="match status" value="1"/>
</dbReference>
<accession>A0ABY6KB75</accession>
<dbReference type="Pfam" id="PF05742">
    <property type="entry name" value="TANGO2"/>
    <property type="match status" value="2"/>
</dbReference>
<sequence length="260" mass="28767">MCMLLVYLEPDAGPEEYRLVLANIRDEIYSRPASVAHFWKDSPAIIGGKIILCRGVVRLLPPPYGITRCEPGQDLQPGREGGTWLAMNAHNGKISALLNVLQPAADLEANKKGRGRKCPNKAVVDVYTEAMMNTALEFNLTLCPGFLVVDYVKGTQSAMEYLETLSDTAHDYNGFLQFALDLSSSQMSPGNNSREMGEGSIWLQTLARNCARLTQLELLAVSRYPIDEQMMKQGCDLGDNFLQRLSAMRVNIPSSNYGSR</sequence>
<dbReference type="EMBL" id="CP092866">
    <property type="protein sequence ID" value="UYV66101.1"/>
    <property type="molecule type" value="Genomic_DNA"/>
</dbReference>
<dbReference type="InterPro" id="IPR008551">
    <property type="entry name" value="TANGO2"/>
</dbReference>
<evidence type="ECO:0000313" key="2">
    <source>
        <dbReference type="Proteomes" id="UP001235939"/>
    </source>
</evidence>
<protein>
    <submittedName>
        <fullName evidence="1">TANGO2</fullName>
    </submittedName>
</protein>
<proteinExistence type="predicted"/>
<dbReference type="Proteomes" id="UP001235939">
    <property type="component" value="Chromosome 04"/>
</dbReference>
<keyword evidence="2" id="KW-1185">Reference proteome</keyword>
<reference evidence="1 2" key="1">
    <citation type="submission" date="2022-01" db="EMBL/GenBank/DDBJ databases">
        <title>A chromosomal length assembly of Cordylochernes scorpioides.</title>
        <authorList>
            <person name="Zeh D."/>
            <person name="Zeh J."/>
        </authorList>
    </citation>
    <scope>NUCLEOTIDE SEQUENCE [LARGE SCALE GENOMIC DNA]</scope>
    <source>
        <strain evidence="1">IN4F17</strain>
        <tissue evidence="1">Whole Body</tissue>
    </source>
</reference>
<evidence type="ECO:0000313" key="1">
    <source>
        <dbReference type="EMBL" id="UYV66101.1"/>
    </source>
</evidence>
<gene>
    <name evidence="1" type="ORF">LAZ67_4000259</name>
</gene>